<keyword evidence="7" id="KW-0472">Membrane</keyword>
<evidence type="ECO:0000313" key="9">
    <source>
        <dbReference type="EMBL" id="PVH20328.1"/>
    </source>
</evidence>
<evidence type="ECO:0000256" key="7">
    <source>
        <dbReference type="RuleBase" id="RU369099"/>
    </source>
</evidence>
<dbReference type="AlphaFoldDB" id="A0A2V1AR50"/>
<dbReference type="VEuPathDB" id="FungiDB:CXQ85_002115"/>
<comment type="similarity">
    <text evidence="2 7">Belongs to the OS-9 family.</text>
</comment>
<feature type="domain" description="MRH" evidence="8">
    <location>
        <begin position="83"/>
        <end position="245"/>
    </location>
</feature>
<dbReference type="PROSITE" id="PS51914">
    <property type="entry name" value="MRH"/>
    <property type="match status" value="1"/>
</dbReference>
<dbReference type="Pfam" id="PF07915">
    <property type="entry name" value="PRKCSH"/>
    <property type="match status" value="1"/>
</dbReference>
<name>A0A2V1AR50_9ASCO</name>
<evidence type="ECO:0000256" key="4">
    <source>
        <dbReference type="ARBA" id="ARBA00022734"/>
    </source>
</evidence>
<gene>
    <name evidence="9" type="ORF">CXQ85_002115</name>
</gene>
<reference evidence="9 10" key="1">
    <citation type="submission" date="2017-12" db="EMBL/GenBank/DDBJ databases">
        <title>Genome Sequence of a Multidrug-Resistant Candida haemulonii Isolate from a Patient with Chronic Leg Ulcers in Israel.</title>
        <authorList>
            <person name="Chow N.A."/>
            <person name="Gade L."/>
            <person name="Batra D."/>
            <person name="Rowe L.A."/>
            <person name="Ben-Ami R."/>
            <person name="Loparev V.N."/>
            <person name="Litvintseva A.P."/>
        </authorList>
    </citation>
    <scope>NUCLEOTIDE SEQUENCE [LARGE SCALE GENOMIC DNA]</scope>
    <source>
        <strain evidence="9 10">B11899</strain>
    </source>
</reference>
<dbReference type="GO" id="GO:0030968">
    <property type="term" value="P:endoplasmic reticulum unfolded protein response"/>
    <property type="evidence" value="ECO:0007669"/>
    <property type="project" value="UniProtKB-UniRule"/>
</dbReference>
<dbReference type="EMBL" id="PKFO01000003">
    <property type="protein sequence ID" value="PVH20328.1"/>
    <property type="molecule type" value="Genomic_DNA"/>
</dbReference>
<keyword evidence="10" id="KW-1185">Reference proteome</keyword>
<comment type="caution">
    <text evidence="9">The sequence shown here is derived from an EMBL/GenBank/DDBJ whole genome shotgun (WGS) entry which is preliminary data.</text>
</comment>
<organism evidence="9 10">
    <name type="scientific">Candidozyma haemuli</name>
    <dbReference type="NCBI Taxonomy" id="45357"/>
    <lineage>
        <taxon>Eukaryota</taxon>
        <taxon>Fungi</taxon>
        <taxon>Dikarya</taxon>
        <taxon>Ascomycota</taxon>
        <taxon>Saccharomycotina</taxon>
        <taxon>Pichiomycetes</taxon>
        <taxon>Metschnikowiaceae</taxon>
        <taxon>Candidozyma</taxon>
    </lineage>
</organism>
<dbReference type="InterPro" id="IPR044865">
    <property type="entry name" value="MRH_dom"/>
</dbReference>
<dbReference type="OrthoDB" id="448954at2759"/>
<keyword evidence="6" id="KW-1015">Disulfide bond</keyword>
<evidence type="ECO:0000313" key="10">
    <source>
        <dbReference type="Proteomes" id="UP000244309"/>
    </source>
</evidence>
<evidence type="ECO:0000259" key="8">
    <source>
        <dbReference type="PROSITE" id="PS51914"/>
    </source>
</evidence>
<dbReference type="PANTHER" id="PTHR15414:SF0">
    <property type="entry name" value="ENDOPLASMIC RETICULUM LECTIN 1"/>
    <property type="match status" value="1"/>
</dbReference>
<comment type="function">
    <text evidence="7">Lectin involved in the quality control of the secretory pathway. As a member of the endoplasmic reticulum-associated degradation lumenal (ERAD-L) surveillance system, targets misfolded endoplasmic reticulum lumenal glycoproteins for degradation.</text>
</comment>
<evidence type="ECO:0000256" key="6">
    <source>
        <dbReference type="ARBA" id="ARBA00023157"/>
    </source>
</evidence>
<keyword evidence="4 7" id="KW-0430">Lectin</keyword>
<dbReference type="GeneID" id="37007446"/>
<dbReference type="GO" id="GO:0005788">
    <property type="term" value="C:endoplasmic reticulum lumen"/>
    <property type="evidence" value="ECO:0007669"/>
    <property type="project" value="UniProtKB-UniRule"/>
</dbReference>
<evidence type="ECO:0000256" key="1">
    <source>
        <dbReference type="ARBA" id="ARBA00004367"/>
    </source>
</evidence>
<evidence type="ECO:0000256" key="2">
    <source>
        <dbReference type="ARBA" id="ARBA00009918"/>
    </source>
</evidence>
<dbReference type="InterPro" id="IPR009011">
    <property type="entry name" value="Man6P_isomerase_rcpt-bd_dom_sf"/>
</dbReference>
<dbReference type="GO" id="GO:0005789">
    <property type="term" value="C:endoplasmic reticulum membrane"/>
    <property type="evidence" value="ECO:0007669"/>
    <property type="project" value="UniProtKB-SubCell"/>
</dbReference>
<protein>
    <recommendedName>
        <fullName evidence="7">Endoplasmic reticulum lectin</fullName>
    </recommendedName>
    <alternativeName>
        <fullName evidence="7">Protein OS-9 homolog</fullName>
    </alternativeName>
</protein>
<dbReference type="Proteomes" id="UP000244309">
    <property type="component" value="Unassembled WGS sequence"/>
</dbReference>
<dbReference type="STRING" id="45357.A0A2V1AR50"/>
<sequence>MVRDLKNSVSKSQWTNDPNNTFESYFIDRGNRTDEYLCSIPSGLIDSIEEKELTSSSEQVDAVNDARLLATAIDIIEKSFPTDECVFAYDLRGLYWTYAYCFADKVIQYHEAVPPAERRKRHLAANPNQVYLLGRFTDATSNSIKIGNQATQKHKEKYVTQGKSTFTLGDDIASPFHHRSTHQVVQQQMQPGSYCEEINGQRSVEIIYKCDPDAHGFSQPQIIDVPELTTCSYKMVIHVPDLCSLEQFAPLRSIRDSSVELACQLVDEERAGEEEEPPRPFESYTSNVRLRDHDNFPVRGDNKISVDEHSLMSLGYGFYLAKSKVGYTSTSSFYNNRNIVIHNGFADSLEDLGNQIGRTLYNAVGRTLLAPYFEENDQKRLSWSDSFTIWLEVYDFFGNFKALIRTVRDGSNTKKSLSLQVIDPVTMIDIDGDSPEDLAFDSPEYEAPHNLWNYQYFSRGEVGQRKQKAINNPGVKTVTEKEVVTVTVPSQDEEQAATEGAEHLVELSDEQDPMPLYINEENIKEIIGNPEDGAVDIVVDVDGAEETYRVDLQ</sequence>
<dbReference type="PANTHER" id="PTHR15414">
    <property type="entry name" value="OS-9-RELATED"/>
    <property type="match status" value="1"/>
</dbReference>
<dbReference type="Gene3D" id="2.70.130.10">
    <property type="entry name" value="Mannose-6-phosphate receptor binding domain"/>
    <property type="match status" value="1"/>
</dbReference>
<accession>A0A2V1AR50</accession>
<evidence type="ECO:0000256" key="3">
    <source>
        <dbReference type="ARBA" id="ARBA00022729"/>
    </source>
</evidence>
<comment type="subcellular location">
    <subcellularLocation>
        <location evidence="1 7">Endoplasmic reticulum membrane</location>
        <topology evidence="1 7">Peripheral membrane protein</topology>
        <orientation evidence="1 7">Lumenal side</orientation>
    </subcellularLocation>
</comment>
<evidence type="ECO:0000256" key="5">
    <source>
        <dbReference type="ARBA" id="ARBA00022824"/>
    </source>
</evidence>
<keyword evidence="3" id="KW-0732">Signal</keyword>
<keyword evidence="5 7" id="KW-0256">Endoplasmic reticulum</keyword>
<dbReference type="InterPro" id="IPR045149">
    <property type="entry name" value="OS-9-like"/>
</dbReference>
<dbReference type="GO" id="GO:0030246">
    <property type="term" value="F:carbohydrate binding"/>
    <property type="evidence" value="ECO:0007669"/>
    <property type="project" value="UniProtKB-UniRule"/>
</dbReference>
<dbReference type="RefSeq" id="XP_025341268.1">
    <property type="nucleotide sequence ID" value="XM_025485803.1"/>
</dbReference>
<dbReference type="GO" id="GO:0030970">
    <property type="term" value="P:retrograde protein transport, ER to cytosol"/>
    <property type="evidence" value="ECO:0007669"/>
    <property type="project" value="TreeGrafter"/>
</dbReference>
<dbReference type="InterPro" id="IPR012913">
    <property type="entry name" value="OS9-like_dom"/>
</dbReference>
<proteinExistence type="inferred from homology"/>